<dbReference type="Pfam" id="PF01168">
    <property type="entry name" value="Ala_racemase_N"/>
    <property type="match status" value="1"/>
</dbReference>
<name>A0A933ICE9_UNCT6</name>
<dbReference type="SUPFAM" id="SSF51419">
    <property type="entry name" value="PLP-binding barrel"/>
    <property type="match status" value="1"/>
</dbReference>
<sequence length="229" mass="24968">MAEIKENLEIIKRKIADAASRAGRQPGETTLVAVTKTVPSGLINQAIDCGVNAIGENRVQEAAQKFPEISVPVQWHLIGHLQSNKAKKAVEMFSLIHSIDSVSLAREVGRRALEADKVQEILLEVNTSGEPQKFGFGPEEVLNAIEVIKDIKAVKVLGLMTVGPLTEDGLRIRKAFRKLRAIFEQAAKLGFRNVEMKYLSMGMSGDFETAIEEGSNMVRIGSAIFGARG</sequence>
<dbReference type="InterPro" id="IPR001608">
    <property type="entry name" value="Ala_racemase_N"/>
</dbReference>
<dbReference type="InterPro" id="IPR029066">
    <property type="entry name" value="PLP-binding_barrel"/>
</dbReference>
<keyword evidence="1 2" id="KW-0663">Pyridoxal phosphate</keyword>
<dbReference type="EMBL" id="JACQXR010000081">
    <property type="protein sequence ID" value="MBI4726789.1"/>
    <property type="molecule type" value="Genomic_DNA"/>
</dbReference>
<evidence type="ECO:0000256" key="3">
    <source>
        <dbReference type="PIRSR" id="PIRSR004848-1"/>
    </source>
</evidence>
<dbReference type="AlphaFoldDB" id="A0A933ICE9"/>
<dbReference type="Proteomes" id="UP000736328">
    <property type="component" value="Unassembled WGS sequence"/>
</dbReference>
<evidence type="ECO:0000256" key="4">
    <source>
        <dbReference type="RuleBase" id="RU004514"/>
    </source>
</evidence>
<accession>A0A933ICE9</accession>
<evidence type="ECO:0000256" key="2">
    <source>
        <dbReference type="HAMAP-Rule" id="MF_02087"/>
    </source>
</evidence>
<evidence type="ECO:0000256" key="1">
    <source>
        <dbReference type="ARBA" id="ARBA00022898"/>
    </source>
</evidence>
<dbReference type="PANTHER" id="PTHR10146">
    <property type="entry name" value="PROLINE SYNTHETASE CO-TRANSCRIBED BACTERIAL HOMOLOG PROTEIN"/>
    <property type="match status" value="1"/>
</dbReference>
<evidence type="ECO:0000313" key="6">
    <source>
        <dbReference type="EMBL" id="MBI4726789.1"/>
    </source>
</evidence>
<dbReference type="Gene3D" id="3.20.20.10">
    <property type="entry name" value="Alanine racemase"/>
    <property type="match status" value="1"/>
</dbReference>
<dbReference type="FunFam" id="3.20.20.10:FF:000018">
    <property type="entry name" value="Pyridoxal phosphate homeostasis protein"/>
    <property type="match status" value="1"/>
</dbReference>
<gene>
    <name evidence="6" type="ORF">HY768_06145</name>
</gene>
<protein>
    <recommendedName>
        <fullName evidence="2">Pyridoxal phosphate homeostasis protein</fullName>
        <shortName evidence="2">PLP homeostasis protein</shortName>
    </recommendedName>
</protein>
<comment type="caution">
    <text evidence="6">The sequence shown here is derived from an EMBL/GenBank/DDBJ whole genome shotgun (WGS) entry which is preliminary data.</text>
</comment>
<evidence type="ECO:0000313" key="7">
    <source>
        <dbReference type="Proteomes" id="UP000736328"/>
    </source>
</evidence>
<dbReference type="GO" id="GO:0030170">
    <property type="term" value="F:pyridoxal phosphate binding"/>
    <property type="evidence" value="ECO:0007669"/>
    <property type="project" value="UniProtKB-UniRule"/>
</dbReference>
<comment type="similarity">
    <text evidence="2 4">Belongs to the pyridoxal phosphate-binding protein YggS/PROSC family.</text>
</comment>
<feature type="modified residue" description="N6-(pyridoxal phosphate)lysine" evidence="2 3">
    <location>
        <position position="36"/>
    </location>
</feature>
<dbReference type="HAMAP" id="MF_02087">
    <property type="entry name" value="PLP_homeostasis"/>
    <property type="match status" value="1"/>
</dbReference>
<dbReference type="PIRSF" id="PIRSF004848">
    <property type="entry name" value="YBL036c_PLPDEIII"/>
    <property type="match status" value="1"/>
</dbReference>
<feature type="domain" description="Alanine racemase N-terminal" evidence="5">
    <location>
        <begin position="8"/>
        <end position="228"/>
    </location>
</feature>
<organism evidence="6 7">
    <name type="scientific">candidate division TA06 bacterium</name>
    <dbReference type="NCBI Taxonomy" id="2250710"/>
    <lineage>
        <taxon>Bacteria</taxon>
        <taxon>Bacteria division TA06</taxon>
    </lineage>
</organism>
<dbReference type="NCBIfam" id="TIGR00044">
    <property type="entry name" value="YggS family pyridoxal phosphate-dependent enzyme"/>
    <property type="match status" value="1"/>
</dbReference>
<dbReference type="CDD" id="cd00635">
    <property type="entry name" value="PLPDE_III_YBL036c_like"/>
    <property type="match status" value="1"/>
</dbReference>
<dbReference type="InterPro" id="IPR011078">
    <property type="entry name" value="PyrdxlP_homeostasis"/>
</dbReference>
<evidence type="ECO:0000259" key="5">
    <source>
        <dbReference type="Pfam" id="PF01168"/>
    </source>
</evidence>
<proteinExistence type="inferred from homology"/>
<dbReference type="PANTHER" id="PTHR10146:SF14">
    <property type="entry name" value="PYRIDOXAL PHOSPHATE HOMEOSTASIS PROTEIN"/>
    <property type="match status" value="1"/>
</dbReference>
<comment type="function">
    <text evidence="2">Pyridoxal 5'-phosphate (PLP)-binding protein, which is involved in PLP homeostasis.</text>
</comment>
<comment type="cofactor">
    <cofactor evidence="3">
        <name>pyridoxal 5'-phosphate</name>
        <dbReference type="ChEBI" id="CHEBI:597326"/>
    </cofactor>
</comment>
<reference evidence="6" key="1">
    <citation type="submission" date="2020-07" db="EMBL/GenBank/DDBJ databases">
        <title>Huge and variable diversity of episymbiotic CPR bacteria and DPANN archaea in groundwater ecosystems.</title>
        <authorList>
            <person name="He C.Y."/>
            <person name="Keren R."/>
            <person name="Whittaker M."/>
            <person name="Farag I.F."/>
            <person name="Doudna J."/>
            <person name="Cate J.H.D."/>
            <person name="Banfield J.F."/>
        </authorList>
    </citation>
    <scope>NUCLEOTIDE SEQUENCE</scope>
    <source>
        <strain evidence="6">NC_groundwater_1520_Pr4_B-0.1um_53_5</strain>
    </source>
</reference>